<dbReference type="PANTHER" id="PTHR43685:SF2">
    <property type="entry name" value="GLYCOSYLTRANSFERASE 2-LIKE DOMAIN-CONTAINING PROTEIN"/>
    <property type="match status" value="1"/>
</dbReference>
<gene>
    <name evidence="2" type="ORF">D174_13090</name>
</gene>
<evidence type="ECO:0000313" key="3">
    <source>
        <dbReference type="Proteomes" id="UP000018763"/>
    </source>
</evidence>
<dbReference type="InterPro" id="IPR050834">
    <property type="entry name" value="Glycosyltransf_2"/>
</dbReference>
<dbReference type="CDD" id="cd00761">
    <property type="entry name" value="Glyco_tranf_GTA_type"/>
    <property type="match status" value="1"/>
</dbReference>
<keyword evidence="3" id="KW-1185">Reference proteome</keyword>
<dbReference type="GO" id="GO:0016740">
    <property type="term" value="F:transferase activity"/>
    <property type="evidence" value="ECO:0007669"/>
    <property type="project" value="UniProtKB-KW"/>
</dbReference>
<reference evidence="2 3" key="1">
    <citation type="journal article" date="2014" name="Genome Announc.">
        <title>Complete Genome Sequence of Sterol-Transforming Mycobacterium neoaurum Strain VKM Ac-1815D.</title>
        <authorList>
            <person name="Shtratnikova V.Y."/>
            <person name="Bragin E.Y."/>
            <person name="Dovbnya D.V."/>
            <person name="Pekov Y.A."/>
            <person name="Schelkunov M.I."/>
            <person name="Strizhov N."/>
            <person name="Ivashina T.V."/>
            <person name="Ashapkin V.V."/>
            <person name="Donova M.V."/>
        </authorList>
    </citation>
    <scope>NUCLEOTIDE SEQUENCE [LARGE SCALE GENOMIC DNA]</scope>
    <source>
        <strain evidence="2 3">VKM Ac-1815D</strain>
    </source>
</reference>
<dbReference type="PANTHER" id="PTHR43685">
    <property type="entry name" value="GLYCOSYLTRANSFERASE"/>
    <property type="match status" value="1"/>
</dbReference>
<dbReference type="InterPro" id="IPR029044">
    <property type="entry name" value="Nucleotide-diphossugar_trans"/>
</dbReference>
<dbReference type="SUPFAM" id="SSF53448">
    <property type="entry name" value="Nucleotide-diphospho-sugar transferases"/>
    <property type="match status" value="1"/>
</dbReference>
<dbReference type="EMBL" id="CP006936">
    <property type="protein sequence ID" value="AHC25458.1"/>
    <property type="molecule type" value="Genomic_DNA"/>
</dbReference>
<feature type="domain" description="Glycosyltransferase 2-like" evidence="1">
    <location>
        <begin position="99"/>
        <end position="234"/>
    </location>
</feature>
<organism evidence="2 3">
    <name type="scientific">Mycolicibacterium neoaurum VKM Ac-1815D</name>
    <dbReference type="NCBI Taxonomy" id="700508"/>
    <lineage>
        <taxon>Bacteria</taxon>
        <taxon>Bacillati</taxon>
        <taxon>Actinomycetota</taxon>
        <taxon>Actinomycetes</taxon>
        <taxon>Mycobacteriales</taxon>
        <taxon>Mycobacteriaceae</taxon>
        <taxon>Mycolicibacterium</taxon>
    </lineage>
</organism>
<evidence type="ECO:0000259" key="1">
    <source>
        <dbReference type="Pfam" id="PF00535"/>
    </source>
</evidence>
<accession>V5XC95</accession>
<sequence length="422" mass="45068">MTTAVTIGPVMAHGGAPDGAHARWIGCLDIDRVGDHNGRVTVNITRSHGYRRARILLRDRSQPIDFVETDIVGDAVTLDLPGSTPMLDVPAADPAPPISVVLCTRERPEDLAGALASLSAIDYPDFEIIVVDNAPVTDATERVVAAAGDTRIRRVLEPIAGLSNARNAGLHAAQHDIVAFTDDDVVVDPYWLQGLARGFARSADVACVCGMVPSGELRTAAQVYFDQRVSWAGTLAPRAYSMAAPPPDLPLFPFQVGIYGTGANFAIRRRAAFEMGGFDEALGAGTSTKGGEDIDMFFRLVAAGHTLVNEPAAIVWHRHRSDSTALLAQARGYGLGLGAWLTKVFCEPAHRRLAFSVARRQFGSSVRAGAGYGAIMIPPADLGDSIPRAIGRTEVLSVLGGPLALWRGRRQGRRRDPMRRAG</sequence>
<dbReference type="Gene3D" id="3.90.550.10">
    <property type="entry name" value="Spore Coat Polysaccharide Biosynthesis Protein SpsA, Chain A"/>
    <property type="match status" value="1"/>
</dbReference>
<dbReference type="KEGG" id="mne:D174_13090"/>
<dbReference type="eggNOG" id="COG1216">
    <property type="taxonomic scope" value="Bacteria"/>
</dbReference>
<protein>
    <submittedName>
        <fullName evidence="2">Glycosyl transferase family 2</fullName>
    </submittedName>
</protein>
<dbReference type="InterPro" id="IPR001173">
    <property type="entry name" value="Glyco_trans_2-like"/>
</dbReference>
<proteinExistence type="predicted"/>
<name>V5XC95_MYCNE</name>
<dbReference type="HOGENOM" id="CLU_025996_19_9_11"/>
<evidence type="ECO:0000313" key="2">
    <source>
        <dbReference type="EMBL" id="AHC25458.1"/>
    </source>
</evidence>
<dbReference type="AlphaFoldDB" id="V5XC95"/>
<dbReference type="Proteomes" id="UP000018763">
    <property type="component" value="Chromosome"/>
</dbReference>
<dbReference type="Pfam" id="PF00535">
    <property type="entry name" value="Glycos_transf_2"/>
    <property type="match status" value="1"/>
</dbReference>
<keyword evidence="2" id="KW-0808">Transferase</keyword>